<evidence type="ECO:0000256" key="1">
    <source>
        <dbReference type="SAM" id="MobiDB-lite"/>
    </source>
</evidence>
<sequence length="214" mass="23840">FKMEILNAIPARHQTYVHRYMTQRKSIKLLQIYWLIQFKSTLATLMSLLSTSSSHRFNIGLDTELEGQEGPKGQISVYLLKLEIWHHVVVGATSSSIGGSNTSFEGRDGGRGRRSASSFGGRSSFGGGRDGGSTSAKQLADVGSMWEGQNTSATCAMIWSKISQLLMMLRVGCEDGLMEANAREQAREREWQQRNIDINSVLKKFTDSRSPLFR</sequence>
<evidence type="ECO:0000313" key="2">
    <source>
        <dbReference type="EMBL" id="GJT72718.1"/>
    </source>
</evidence>
<comment type="caution">
    <text evidence="2">The sequence shown here is derived from an EMBL/GenBank/DDBJ whole genome shotgun (WGS) entry which is preliminary data.</text>
</comment>
<evidence type="ECO:0000313" key="3">
    <source>
        <dbReference type="Proteomes" id="UP001151760"/>
    </source>
</evidence>
<feature type="region of interest" description="Disordered" evidence="1">
    <location>
        <begin position="100"/>
        <end position="136"/>
    </location>
</feature>
<gene>
    <name evidence="2" type="ORF">Tco_1032004</name>
</gene>
<accession>A0ABQ5GAM2</accession>
<feature type="non-terminal residue" evidence="2">
    <location>
        <position position="1"/>
    </location>
</feature>
<name>A0ABQ5GAM2_9ASTR</name>
<protein>
    <submittedName>
        <fullName evidence="2">Uncharacterized protein</fullName>
    </submittedName>
</protein>
<proteinExistence type="predicted"/>
<reference evidence="2" key="2">
    <citation type="submission" date="2022-01" db="EMBL/GenBank/DDBJ databases">
        <authorList>
            <person name="Yamashiro T."/>
            <person name="Shiraishi A."/>
            <person name="Satake H."/>
            <person name="Nakayama K."/>
        </authorList>
    </citation>
    <scope>NUCLEOTIDE SEQUENCE</scope>
</reference>
<keyword evidence="3" id="KW-1185">Reference proteome</keyword>
<dbReference type="EMBL" id="BQNB010018285">
    <property type="protein sequence ID" value="GJT72718.1"/>
    <property type="molecule type" value="Genomic_DNA"/>
</dbReference>
<dbReference type="Proteomes" id="UP001151760">
    <property type="component" value="Unassembled WGS sequence"/>
</dbReference>
<organism evidence="2 3">
    <name type="scientific">Tanacetum coccineum</name>
    <dbReference type="NCBI Taxonomy" id="301880"/>
    <lineage>
        <taxon>Eukaryota</taxon>
        <taxon>Viridiplantae</taxon>
        <taxon>Streptophyta</taxon>
        <taxon>Embryophyta</taxon>
        <taxon>Tracheophyta</taxon>
        <taxon>Spermatophyta</taxon>
        <taxon>Magnoliopsida</taxon>
        <taxon>eudicotyledons</taxon>
        <taxon>Gunneridae</taxon>
        <taxon>Pentapetalae</taxon>
        <taxon>asterids</taxon>
        <taxon>campanulids</taxon>
        <taxon>Asterales</taxon>
        <taxon>Asteraceae</taxon>
        <taxon>Asteroideae</taxon>
        <taxon>Anthemideae</taxon>
        <taxon>Anthemidinae</taxon>
        <taxon>Tanacetum</taxon>
    </lineage>
</organism>
<reference evidence="2" key="1">
    <citation type="journal article" date="2022" name="Int. J. Mol. Sci.">
        <title>Draft Genome of Tanacetum Coccineum: Genomic Comparison of Closely Related Tanacetum-Family Plants.</title>
        <authorList>
            <person name="Yamashiro T."/>
            <person name="Shiraishi A."/>
            <person name="Nakayama K."/>
            <person name="Satake H."/>
        </authorList>
    </citation>
    <scope>NUCLEOTIDE SEQUENCE</scope>
</reference>